<keyword evidence="4" id="KW-0808">Transferase</keyword>
<keyword evidence="8" id="KW-0902">Two-component regulatory system</keyword>
<dbReference type="InterPro" id="IPR005467">
    <property type="entry name" value="His_kinase_dom"/>
</dbReference>
<dbReference type="Gene3D" id="1.10.287.130">
    <property type="match status" value="1"/>
</dbReference>
<keyword evidence="7" id="KW-0067">ATP-binding</keyword>
<dbReference type="EMBL" id="CP018477">
    <property type="protein sequence ID" value="ASV72857.1"/>
    <property type="molecule type" value="Genomic_DNA"/>
</dbReference>
<evidence type="ECO:0000256" key="8">
    <source>
        <dbReference type="ARBA" id="ARBA00023012"/>
    </source>
</evidence>
<dbReference type="Proteomes" id="UP000215086">
    <property type="component" value="Chromosome"/>
</dbReference>
<keyword evidence="5" id="KW-0547">Nucleotide-binding</keyword>
<dbReference type="InterPro" id="IPR004358">
    <property type="entry name" value="Sig_transdc_His_kin-like_C"/>
</dbReference>
<dbReference type="SUPFAM" id="SSF55874">
    <property type="entry name" value="ATPase domain of HSP90 chaperone/DNA topoisomerase II/histidine kinase"/>
    <property type="match status" value="1"/>
</dbReference>
<accession>A0A286RA94</accession>
<dbReference type="InterPro" id="IPR003661">
    <property type="entry name" value="HisK_dim/P_dom"/>
</dbReference>
<dbReference type="InterPro" id="IPR036890">
    <property type="entry name" value="HATPase_C_sf"/>
</dbReference>
<dbReference type="Pfam" id="PF02518">
    <property type="entry name" value="HATPase_c"/>
    <property type="match status" value="1"/>
</dbReference>
<evidence type="ECO:0000256" key="7">
    <source>
        <dbReference type="ARBA" id="ARBA00022840"/>
    </source>
</evidence>
<keyword evidence="3" id="KW-0597">Phosphoprotein</keyword>
<evidence type="ECO:0000256" key="4">
    <source>
        <dbReference type="ARBA" id="ARBA00022679"/>
    </source>
</evidence>
<reference evidence="10 11" key="1">
    <citation type="journal article" name="Front. Microbiol.">
        <title>Sugar Metabolism of the First Thermophilic Planctomycete Thermogutta terrifontis: Comparative Genomic and Transcriptomic Approaches.</title>
        <authorList>
            <person name="Elcheninov A.G."/>
            <person name="Menzel P."/>
            <person name="Gudbergsdottir S.R."/>
            <person name="Slesarev A.I."/>
            <person name="Kadnikov V.V."/>
            <person name="Krogh A."/>
            <person name="Bonch-Osmolovskaya E.A."/>
            <person name="Peng X."/>
            <person name="Kublanov I.V."/>
        </authorList>
    </citation>
    <scope>NUCLEOTIDE SEQUENCE [LARGE SCALE GENOMIC DNA]</scope>
    <source>
        <strain evidence="10 11">R1</strain>
    </source>
</reference>
<evidence type="ECO:0000313" key="11">
    <source>
        <dbReference type="Proteomes" id="UP000215086"/>
    </source>
</evidence>
<dbReference type="CDD" id="cd00075">
    <property type="entry name" value="HATPase"/>
    <property type="match status" value="1"/>
</dbReference>
<feature type="domain" description="Histidine kinase" evidence="9">
    <location>
        <begin position="262"/>
        <end position="472"/>
    </location>
</feature>
<dbReference type="InterPro" id="IPR036097">
    <property type="entry name" value="HisK_dim/P_sf"/>
</dbReference>
<evidence type="ECO:0000256" key="3">
    <source>
        <dbReference type="ARBA" id="ARBA00022553"/>
    </source>
</evidence>
<evidence type="ECO:0000256" key="6">
    <source>
        <dbReference type="ARBA" id="ARBA00022777"/>
    </source>
</evidence>
<dbReference type="PRINTS" id="PR00344">
    <property type="entry name" value="BCTRLSENSOR"/>
</dbReference>
<dbReference type="SMART" id="SM00388">
    <property type="entry name" value="HisKA"/>
    <property type="match status" value="1"/>
</dbReference>
<dbReference type="SMART" id="SM00387">
    <property type="entry name" value="HATPase_c"/>
    <property type="match status" value="1"/>
</dbReference>
<dbReference type="AlphaFoldDB" id="A0A286RA94"/>
<dbReference type="KEGG" id="ttf:THTE_0255"/>
<organism evidence="10 11">
    <name type="scientific">Thermogutta terrifontis</name>
    <dbReference type="NCBI Taxonomy" id="1331910"/>
    <lineage>
        <taxon>Bacteria</taxon>
        <taxon>Pseudomonadati</taxon>
        <taxon>Planctomycetota</taxon>
        <taxon>Planctomycetia</taxon>
        <taxon>Pirellulales</taxon>
        <taxon>Thermoguttaceae</taxon>
        <taxon>Thermogutta</taxon>
    </lineage>
</organism>
<proteinExistence type="predicted"/>
<name>A0A286RA94_9BACT</name>
<dbReference type="Pfam" id="PF00512">
    <property type="entry name" value="HisKA"/>
    <property type="match status" value="1"/>
</dbReference>
<dbReference type="PROSITE" id="PS50109">
    <property type="entry name" value="HIS_KIN"/>
    <property type="match status" value="1"/>
</dbReference>
<dbReference type="InterPro" id="IPR003594">
    <property type="entry name" value="HATPase_dom"/>
</dbReference>
<dbReference type="Gene3D" id="3.30.565.10">
    <property type="entry name" value="Histidine kinase-like ATPase, C-terminal domain"/>
    <property type="match status" value="1"/>
</dbReference>
<dbReference type="GO" id="GO:0005524">
    <property type="term" value="F:ATP binding"/>
    <property type="evidence" value="ECO:0007669"/>
    <property type="project" value="UniProtKB-KW"/>
</dbReference>
<sequence length="476" mass="52478">MLRDPLALAAVLKDLASDSASLLPANPTDVFLALESRLIDAFVRSLKDSPEATPLLRLHPVRYRSGYRNIEQLDQRFPDELLVQRVFLTSLLTRLWLKSENPGLLRVGDLAVAFLAAIDTIDDGESDLPSETPRSLSEVLSIVRAVWRIVCYLPELNFTLFCTQLAQKDWPRIWELLLEKASVLPETRTFIGRVVGQKTRRKVHEATIVLLRWESWWQTITGARELYLTALHILRKSLALPGRLAEVLETLKLDALADFAAGAAHEINNPLAVIGGHAQLLLRDAKDPDTRRTLATILAQVQRAHEMIADTRLFARPPQPNTAPVNLAELLETAIAELTPLAQERGVRLTASSASPAEGAVVNADRNQLLIAFEAIAKNAIEACGNGGEVRFGWVNTSAEVVIEIADTGPGIPEEHRPHIFNPFYSARQAGRGLGMGLPKAWRIVHQHGGRIEVSSPPSGGALFRIHLPCLNELAE</sequence>
<keyword evidence="11" id="KW-1185">Reference proteome</keyword>
<gene>
    <name evidence="10" type="ORF">THTE_0255</name>
</gene>
<dbReference type="PANTHER" id="PTHR43065">
    <property type="entry name" value="SENSOR HISTIDINE KINASE"/>
    <property type="match status" value="1"/>
</dbReference>
<dbReference type="GO" id="GO:0000155">
    <property type="term" value="F:phosphorelay sensor kinase activity"/>
    <property type="evidence" value="ECO:0007669"/>
    <property type="project" value="InterPro"/>
</dbReference>
<dbReference type="PANTHER" id="PTHR43065:SF10">
    <property type="entry name" value="PEROXIDE STRESS-ACTIVATED HISTIDINE KINASE MAK3"/>
    <property type="match status" value="1"/>
</dbReference>
<dbReference type="CDD" id="cd00082">
    <property type="entry name" value="HisKA"/>
    <property type="match status" value="1"/>
</dbReference>
<comment type="catalytic activity">
    <reaction evidence="1">
        <text>ATP + protein L-histidine = ADP + protein N-phospho-L-histidine.</text>
        <dbReference type="EC" id="2.7.13.3"/>
    </reaction>
</comment>
<evidence type="ECO:0000259" key="9">
    <source>
        <dbReference type="PROSITE" id="PS50109"/>
    </source>
</evidence>
<evidence type="ECO:0000256" key="2">
    <source>
        <dbReference type="ARBA" id="ARBA00012438"/>
    </source>
</evidence>
<dbReference type="SUPFAM" id="SSF47384">
    <property type="entry name" value="Homodimeric domain of signal transducing histidine kinase"/>
    <property type="match status" value="1"/>
</dbReference>
<keyword evidence="6 10" id="KW-0418">Kinase</keyword>
<protein>
    <recommendedName>
        <fullName evidence="2">histidine kinase</fullName>
        <ecNumber evidence="2">2.7.13.3</ecNumber>
    </recommendedName>
</protein>
<evidence type="ECO:0000256" key="1">
    <source>
        <dbReference type="ARBA" id="ARBA00000085"/>
    </source>
</evidence>
<dbReference type="EC" id="2.7.13.3" evidence="2"/>
<evidence type="ECO:0000313" key="10">
    <source>
        <dbReference type="EMBL" id="ASV72857.1"/>
    </source>
</evidence>
<evidence type="ECO:0000256" key="5">
    <source>
        <dbReference type="ARBA" id="ARBA00022741"/>
    </source>
</evidence>